<sequence>MTRPLSPSHAATLGRLERELAYYRRECNDLGARLLRLQEEQSSAFREARRSRTVAKLIREAHRLADTGVPSDELAGPVLEIIVDNTMCDRAALLSESPVGSGRFTVLRAIGLGEQPLAVSVVPDPPSFFFTTAQTPLESPAYELTGILQLPYVLWAYDRSTGYALIIGNRLEANVSRPFEPGDQELIEGGLSVYLDVLARRRAEEAQILLMDELNHRVKNILATIEAMVGCSAAEAGSPEELAEALAGRIAAMARTHDLLTDARWRSADLGDLVEEEMRPYAVADRVRIAGERQPLNPRAALSLSLILHELTTNAVKYGSLSVPEGRVDLSWSRQVHAGGPTLRLVWRESGGPSVTPPVRRGFGTTLIERAAARDLNGAARLSFETAGLRCELEYPLARISPPAAAMAPRIPARQRVRDSVREDVLAGTRVLVVEDELMLTMTLERILKGVGAEPVGPATTVPEALFLAGSERIDAAVLDVNVADEPVFPVADMLREQGVPFIFATGYATDSVIPARHKDVPRLPKPYRQDRLLQMLARALARESASGDG</sequence>
<evidence type="ECO:0000256" key="2">
    <source>
        <dbReference type="ARBA" id="ARBA00012438"/>
    </source>
</evidence>
<evidence type="ECO:0000256" key="1">
    <source>
        <dbReference type="ARBA" id="ARBA00000085"/>
    </source>
</evidence>
<keyword evidence="3 8" id="KW-0597">Phosphoprotein</keyword>
<keyword evidence="9" id="KW-0175">Coiled coil</keyword>
<proteinExistence type="predicted"/>
<feature type="modified residue" description="4-aspartylphosphate" evidence="8">
    <location>
        <position position="480"/>
    </location>
</feature>
<evidence type="ECO:0000256" key="6">
    <source>
        <dbReference type="ARBA" id="ARBA00022777"/>
    </source>
</evidence>
<evidence type="ECO:0000256" key="7">
    <source>
        <dbReference type="ARBA" id="ARBA00022840"/>
    </source>
</evidence>
<dbReference type="SUPFAM" id="SSF52172">
    <property type="entry name" value="CheY-like"/>
    <property type="match status" value="1"/>
</dbReference>
<keyword evidence="12" id="KW-1185">Reference proteome</keyword>
<dbReference type="SMART" id="SM00448">
    <property type="entry name" value="REC"/>
    <property type="match status" value="1"/>
</dbReference>
<evidence type="ECO:0000256" key="9">
    <source>
        <dbReference type="SAM" id="Coils"/>
    </source>
</evidence>
<name>A0ABU8XNB2_9PROT</name>
<evidence type="ECO:0000256" key="3">
    <source>
        <dbReference type="ARBA" id="ARBA00022553"/>
    </source>
</evidence>
<dbReference type="Gene3D" id="3.30.565.10">
    <property type="entry name" value="Histidine kinase-like ATPase, C-terminal domain"/>
    <property type="match status" value="1"/>
</dbReference>
<evidence type="ECO:0000313" key="12">
    <source>
        <dbReference type="Proteomes" id="UP001375743"/>
    </source>
</evidence>
<feature type="domain" description="Response regulatory" evidence="10">
    <location>
        <begin position="430"/>
        <end position="541"/>
    </location>
</feature>
<dbReference type="PANTHER" id="PTHR41523:SF7">
    <property type="entry name" value="HISTIDINE KINASE"/>
    <property type="match status" value="1"/>
</dbReference>
<dbReference type="InterPro" id="IPR011102">
    <property type="entry name" value="Sig_transdc_His_kinase_HWE"/>
</dbReference>
<comment type="catalytic activity">
    <reaction evidence="1">
        <text>ATP + protein L-histidine = ADP + protein N-phospho-L-histidine.</text>
        <dbReference type="EC" id="2.7.13.3"/>
    </reaction>
</comment>
<organism evidence="11 12">
    <name type="scientific">Benzoatithermus flavus</name>
    <dbReference type="NCBI Taxonomy" id="3108223"/>
    <lineage>
        <taxon>Bacteria</taxon>
        <taxon>Pseudomonadati</taxon>
        <taxon>Pseudomonadota</taxon>
        <taxon>Alphaproteobacteria</taxon>
        <taxon>Geminicoccales</taxon>
        <taxon>Geminicoccaceae</taxon>
        <taxon>Benzoatithermus</taxon>
    </lineage>
</organism>
<protein>
    <recommendedName>
        <fullName evidence="2">histidine kinase</fullName>
        <ecNumber evidence="2">2.7.13.3</ecNumber>
    </recommendedName>
</protein>
<reference evidence="11 12" key="1">
    <citation type="submission" date="2024-01" db="EMBL/GenBank/DDBJ databases">
        <title>Multi-omics insights into the function and evolution of sodium benzoate biodegradation pathways in Benzoatithermus flavus gen. nov., sp. nov. from hot spring.</title>
        <authorList>
            <person name="Hu C.-J."/>
            <person name="Li W.-J."/>
        </authorList>
    </citation>
    <scope>NUCLEOTIDE SEQUENCE [LARGE SCALE GENOMIC DNA]</scope>
    <source>
        <strain evidence="11 12">SYSU G07066</strain>
    </source>
</reference>
<dbReference type="InterPro" id="IPR001789">
    <property type="entry name" value="Sig_transdc_resp-reg_receiver"/>
</dbReference>
<dbReference type="PROSITE" id="PS50110">
    <property type="entry name" value="RESPONSE_REGULATORY"/>
    <property type="match status" value="1"/>
</dbReference>
<dbReference type="GO" id="GO:0016301">
    <property type="term" value="F:kinase activity"/>
    <property type="evidence" value="ECO:0007669"/>
    <property type="project" value="UniProtKB-KW"/>
</dbReference>
<accession>A0ABU8XNB2</accession>
<dbReference type="PANTHER" id="PTHR41523">
    <property type="entry name" value="TWO-COMPONENT SYSTEM SENSOR PROTEIN"/>
    <property type="match status" value="1"/>
</dbReference>
<dbReference type="EMBL" id="JBBLZC010000001">
    <property type="protein sequence ID" value="MEK0081884.1"/>
    <property type="molecule type" value="Genomic_DNA"/>
</dbReference>
<evidence type="ECO:0000256" key="4">
    <source>
        <dbReference type="ARBA" id="ARBA00022679"/>
    </source>
</evidence>
<comment type="caution">
    <text evidence="11">The sequence shown here is derived from an EMBL/GenBank/DDBJ whole genome shotgun (WGS) entry which is preliminary data.</text>
</comment>
<dbReference type="InterPro" id="IPR036890">
    <property type="entry name" value="HATPase_C_sf"/>
</dbReference>
<dbReference type="InterPro" id="IPR011006">
    <property type="entry name" value="CheY-like_superfamily"/>
</dbReference>
<evidence type="ECO:0000256" key="5">
    <source>
        <dbReference type="ARBA" id="ARBA00022741"/>
    </source>
</evidence>
<keyword evidence="4" id="KW-0808">Transferase</keyword>
<dbReference type="Pfam" id="PF07536">
    <property type="entry name" value="HWE_HK"/>
    <property type="match status" value="1"/>
</dbReference>
<keyword evidence="5" id="KW-0547">Nucleotide-binding</keyword>
<dbReference type="SMART" id="SM00911">
    <property type="entry name" value="HWE_HK"/>
    <property type="match status" value="1"/>
</dbReference>
<dbReference type="Gene3D" id="3.40.50.2300">
    <property type="match status" value="1"/>
</dbReference>
<dbReference type="Proteomes" id="UP001375743">
    <property type="component" value="Unassembled WGS sequence"/>
</dbReference>
<feature type="coiled-coil region" evidence="9">
    <location>
        <begin position="13"/>
        <end position="40"/>
    </location>
</feature>
<gene>
    <name evidence="11" type="ORF">U1T56_01870</name>
</gene>
<keyword evidence="6 11" id="KW-0418">Kinase</keyword>
<dbReference type="RefSeq" id="WP_418157725.1">
    <property type="nucleotide sequence ID" value="NZ_JBBLZC010000001.1"/>
</dbReference>
<keyword evidence="7" id="KW-0067">ATP-binding</keyword>
<evidence type="ECO:0000313" key="11">
    <source>
        <dbReference type="EMBL" id="MEK0081884.1"/>
    </source>
</evidence>
<evidence type="ECO:0000259" key="10">
    <source>
        <dbReference type="PROSITE" id="PS50110"/>
    </source>
</evidence>
<dbReference type="EC" id="2.7.13.3" evidence="2"/>
<evidence type="ECO:0000256" key="8">
    <source>
        <dbReference type="PROSITE-ProRule" id="PRU00169"/>
    </source>
</evidence>